<protein>
    <submittedName>
        <fullName evidence="2">Uncharacterized protein</fullName>
    </submittedName>
</protein>
<sequence length="480" mass="56850">MSNLLQVSMPQVWADNLRSELIKRLENRNISVEILTHGQDRPPGKNAAVIWLWYKEDFGTDKRPANGMKIYSRSRVMRLPKNMNPEAEMWLQRLKQLEKNIQNQRNDLDFQKFCYRSIKYFRKSEQNWQQQLVLNSILKRVEPLEDLYIKGLKGALDKAIIAATGIHHLEDVMRTLVNVLIVDNLGSRLPRRLEDLGYNSQRIKTMKINQLQHLQRKMVPSVQQIDLRKIQTSLFQHPEMKKYDLVLINPWRFEGGKLPILILVRTTKNLSRKEEKSLAKPPQNQQRVEEAKKRLKDLQEQTDKLQVELDLIETDDFSNQNQQEINHYQHLLKSKKHLLENIRQKESFIQALIKKPIDSKGKTYLHLLNLLNCYIKEEGIAEKATFMLKQAFMHENKRSQESIQKDIKKLSVLLRKHVEIVRKIEIIQTEMNKLEKNLQHLITEKESVAPTPWRRPFLEYQLDNLEYCIIKEHLTDLAKS</sequence>
<evidence type="ECO:0000313" key="3">
    <source>
        <dbReference type="Proteomes" id="UP000226525"/>
    </source>
</evidence>
<evidence type="ECO:0000256" key="1">
    <source>
        <dbReference type="SAM" id="Coils"/>
    </source>
</evidence>
<dbReference type="EMBL" id="NZEX01000117">
    <property type="protein sequence ID" value="MAH63841.1"/>
    <property type="molecule type" value="Genomic_DNA"/>
</dbReference>
<gene>
    <name evidence="2" type="ORF">CMN54_10440</name>
</gene>
<dbReference type="AlphaFoldDB" id="A0A2D6YKV8"/>
<feature type="coiled-coil region" evidence="1">
    <location>
        <begin position="288"/>
        <end position="315"/>
    </location>
</feature>
<accession>A0A2D6YKV8</accession>
<feature type="coiled-coil region" evidence="1">
    <location>
        <begin position="417"/>
        <end position="444"/>
    </location>
</feature>
<dbReference type="Proteomes" id="UP000226525">
    <property type="component" value="Unassembled WGS sequence"/>
</dbReference>
<name>A0A2D6YKV8_9DELT</name>
<keyword evidence="1" id="KW-0175">Coiled coil</keyword>
<comment type="caution">
    <text evidence="2">The sequence shown here is derived from an EMBL/GenBank/DDBJ whole genome shotgun (WGS) entry which is preliminary data.</text>
</comment>
<organism evidence="2 3">
    <name type="scientific">SAR324 cluster bacterium</name>
    <dbReference type="NCBI Taxonomy" id="2024889"/>
    <lineage>
        <taxon>Bacteria</taxon>
        <taxon>Deltaproteobacteria</taxon>
        <taxon>SAR324 cluster</taxon>
    </lineage>
</organism>
<proteinExistence type="predicted"/>
<evidence type="ECO:0000313" key="2">
    <source>
        <dbReference type="EMBL" id="MAH63841.1"/>
    </source>
</evidence>
<reference evidence="3" key="1">
    <citation type="submission" date="2017-09" db="EMBL/GenBank/DDBJ databases">
        <title>The Reconstruction of 2,631 Draft Metagenome-Assembled Genomes from the Global Oceans.</title>
        <authorList>
            <person name="Tully B.J."/>
            <person name="Graham E.D."/>
            <person name="Heidelberg J.F."/>
        </authorList>
    </citation>
    <scope>NUCLEOTIDE SEQUENCE [LARGE SCALE GENOMIC DNA]</scope>
</reference>